<keyword evidence="2" id="KW-0813">Transport</keyword>
<proteinExistence type="predicted"/>
<keyword evidence="3" id="KW-0547">Nucleotide-binding</keyword>
<dbReference type="SMART" id="SM00382">
    <property type="entry name" value="AAA"/>
    <property type="match status" value="1"/>
</dbReference>
<evidence type="ECO:0000259" key="6">
    <source>
        <dbReference type="PROSITE" id="PS50893"/>
    </source>
</evidence>
<dbReference type="PROSITE" id="PS50893">
    <property type="entry name" value="ABC_TRANSPORTER_2"/>
    <property type="match status" value="1"/>
</dbReference>
<dbReference type="PANTHER" id="PTHR42711:SF15">
    <property type="entry name" value="ABC-TYPE MULTIDRUG TRANSPORT SYSTEM, ATPASE COMPONENT"/>
    <property type="match status" value="1"/>
</dbReference>
<keyword evidence="8" id="KW-1185">Reference proteome</keyword>
<gene>
    <name evidence="7" type="ORF">EHW97_02460</name>
</gene>
<evidence type="ECO:0000256" key="3">
    <source>
        <dbReference type="ARBA" id="ARBA00022741"/>
    </source>
</evidence>
<evidence type="ECO:0000256" key="1">
    <source>
        <dbReference type="ARBA" id="ARBA00004202"/>
    </source>
</evidence>
<dbReference type="InterPro" id="IPR003439">
    <property type="entry name" value="ABC_transporter-like_ATP-bd"/>
</dbReference>
<dbReference type="GO" id="GO:0016887">
    <property type="term" value="F:ATP hydrolysis activity"/>
    <property type="evidence" value="ECO:0007669"/>
    <property type="project" value="InterPro"/>
</dbReference>
<dbReference type="InterPro" id="IPR050763">
    <property type="entry name" value="ABC_transporter_ATP-binding"/>
</dbReference>
<dbReference type="Gene3D" id="3.40.50.300">
    <property type="entry name" value="P-loop containing nucleotide triphosphate hydrolases"/>
    <property type="match status" value="1"/>
</dbReference>
<dbReference type="OrthoDB" id="9789994at2"/>
<comment type="caution">
    <text evidence="7">The sequence shown here is derived from an EMBL/GenBank/DDBJ whole genome shotgun (WGS) entry which is preliminary data.</text>
</comment>
<protein>
    <submittedName>
        <fullName evidence="7">ATP-binding cassette domain-containing protein</fullName>
    </submittedName>
</protein>
<evidence type="ECO:0000256" key="4">
    <source>
        <dbReference type="ARBA" id="ARBA00022840"/>
    </source>
</evidence>
<reference evidence="7 8" key="1">
    <citation type="submission" date="2018-11" db="EMBL/GenBank/DDBJ databases">
        <authorList>
            <person name="Li F."/>
        </authorList>
    </citation>
    <scope>NUCLEOTIDE SEQUENCE [LARGE SCALE GENOMIC DNA]</scope>
    <source>
        <strain evidence="7 8">YS17T</strain>
    </source>
</reference>
<dbReference type="Proteomes" id="UP000275225">
    <property type="component" value="Unassembled WGS sequence"/>
</dbReference>
<dbReference type="GO" id="GO:0046677">
    <property type="term" value="P:response to antibiotic"/>
    <property type="evidence" value="ECO:0007669"/>
    <property type="project" value="UniProtKB-KW"/>
</dbReference>
<dbReference type="InterPro" id="IPR003593">
    <property type="entry name" value="AAA+_ATPase"/>
</dbReference>
<evidence type="ECO:0000256" key="5">
    <source>
        <dbReference type="ARBA" id="ARBA00023251"/>
    </source>
</evidence>
<dbReference type="GO" id="GO:0005524">
    <property type="term" value="F:ATP binding"/>
    <property type="evidence" value="ECO:0007669"/>
    <property type="project" value="UniProtKB-KW"/>
</dbReference>
<keyword evidence="4 7" id="KW-0067">ATP-binding</keyword>
<sequence length="284" mass="31274">MVRASVSSYGHRVRWVDEAHAAYSDAVNAVRLAGVTFVRAGREILHGIDLTVGRGEQWALLGPNGAGKSTLLSICSATTFPSRGTARILDAQMGRVDLRELRRSIAVVDSRHPLRSNLPVLDIVLTGVTSTIERVPRWEPTDDERKRAEDLMSQLGVGEDPTQRWLTMSQGERGRTLIARALMTDPELLILDEPSTGLDLAARERMIATIDRLPETGVTTIMVTHHFEELPTRTTHAALVRAGRLVAAGPVEEVLTDENVSATFDHPVRIERIGGRWSARTRTP</sequence>
<dbReference type="InterPro" id="IPR027417">
    <property type="entry name" value="P-loop_NTPase"/>
</dbReference>
<dbReference type="AlphaFoldDB" id="A0A3N6X7U7"/>
<evidence type="ECO:0000313" key="7">
    <source>
        <dbReference type="EMBL" id="RQN09723.1"/>
    </source>
</evidence>
<comment type="subcellular location">
    <subcellularLocation>
        <location evidence="1">Cell membrane</location>
        <topology evidence="1">Peripheral membrane protein</topology>
    </subcellularLocation>
</comment>
<name>A0A3N6X7U7_9ACTN</name>
<organism evidence="7 8">
    <name type="scientific">Aeromicrobium camelliae</name>
    <dbReference type="NCBI Taxonomy" id="1538144"/>
    <lineage>
        <taxon>Bacteria</taxon>
        <taxon>Bacillati</taxon>
        <taxon>Actinomycetota</taxon>
        <taxon>Actinomycetes</taxon>
        <taxon>Propionibacteriales</taxon>
        <taxon>Nocardioidaceae</taxon>
        <taxon>Aeromicrobium</taxon>
    </lineage>
</organism>
<dbReference type="Pfam" id="PF00005">
    <property type="entry name" value="ABC_tran"/>
    <property type="match status" value="1"/>
</dbReference>
<feature type="domain" description="ABC transporter" evidence="6">
    <location>
        <begin position="30"/>
        <end position="267"/>
    </location>
</feature>
<evidence type="ECO:0000256" key="2">
    <source>
        <dbReference type="ARBA" id="ARBA00022448"/>
    </source>
</evidence>
<dbReference type="SUPFAM" id="SSF52540">
    <property type="entry name" value="P-loop containing nucleoside triphosphate hydrolases"/>
    <property type="match status" value="1"/>
</dbReference>
<dbReference type="EMBL" id="RQJX01000002">
    <property type="protein sequence ID" value="RQN09723.1"/>
    <property type="molecule type" value="Genomic_DNA"/>
</dbReference>
<dbReference type="GO" id="GO:0022857">
    <property type="term" value="F:transmembrane transporter activity"/>
    <property type="evidence" value="ECO:0007669"/>
    <property type="project" value="UniProtKB-ARBA"/>
</dbReference>
<dbReference type="PANTHER" id="PTHR42711">
    <property type="entry name" value="ABC TRANSPORTER ATP-BINDING PROTEIN"/>
    <property type="match status" value="1"/>
</dbReference>
<evidence type="ECO:0000313" key="8">
    <source>
        <dbReference type="Proteomes" id="UP000275225"/>
    </source>
</evidence>
<dbReference type="CDD" id="cd03225">
    <property type="entry name" value="ABC_cobalt_CbiO_domain1"/>
    <property type="match status" value="1"/>
</dbReference>
<dbReference type="GO" id="GO:0005886">
    <property type="term" value="C:plasma membrane"/>
    <property type="evidence" value="ECO:0007669"/>
    <property type="project" value="UniProtKB-SubCell"/>
</dbReference>
<keyword evidence="5" id="KW-0046">Antibiotic resistance</keyword>
<accession>A0A3N6X7U7</accession>
<dbReference type="InterPro" id="IPR015856">
    <property type="entry name" value="ABC_transpr_CbiO/EcfA_su"/>
</dbReference>